<gene>
    <name evidence="1" type="ORF">ME791_20030</name>
</gene>
<sequence>MRASRMAVYQLLGMKKAVAPVKPIRYDVRAIFGALTAYLK</sequence>
<organism evidence="1 2">
    <name type="scientific">Lactobacillus delbrueckii</name>
    <dbReference type="NCBI Taxonomy" id="1584"/>
    <lineage>
        <taxon>Bacteria</taxon>
        <taxon>Bacillati</taxon>
        <taxon>Bacillota</taxon>
        <taxon>Bacilli</taxon>
        <taxon>Lactobacillales</taxon>
        <taxon>Lactobacillaceae</taxon>
        <taxon>Lactobacillus</taxon>
    </lineage>
</organism>
<protein>
    <recommendedName>
        <fullName evidence="3">Transposase</fullName>
    </recommendedName>
</protein>
<dbReference type="AlphaFoldDB" id="A0ABD0AI91"/>
<evidence type="ECO:0000313" key="1">
    <source>
        <dbReference type="EMBL" id="GHN34851.1"/>
    </source>
</evidence>
<evidence type="ECO:0000313" key="2">
    <source>
        <dbReference type="Proteomes" id="UP001054884"/>
    </source>
</evidence>
<accession>A0ABD0AI91</accession>
<dbReference type="RefSeq" id="WP_016395780.1">
    <property type="nucleotide sequence ID" value="NZ_BNHR01000024.1"/>
</dbReference>
<proteinExistence type="predicted"/>
<evidence type="ECO:0008006" key="3">
    <source>
        <dbReference type="Google" id="ProtNLM"/>
    </source>
</evidence>
<reference evidence="1 2" key="1">
    <citation type="journal article" date="2022" name="J. Dairy Sci.">
        <title>Genetic diversity of Lactobacillus delbrueckii isolated from raw milk in Hokkaido, Japan.</title>
        <authorList>
            <person name="Tsuchihashi H."/>
            <person name="Ichikawa A."/>
            <person name="Takeda M."/>
            <person name="Koizumi A."/>
            <person name="Mizoguchi C."/>
            <person name="Ishida T."/>
            <person name="Kimura K."/>
        </authorList>
    </citation>
    <scope>NUCLEOTIDE SEQUENCE [LARGE SCALE GENOMIC DNA]</scope>
    <source>
        <strain evidence="1 2">ME-791</strain>
    </source>
</reference>
<dbReference type="Proteomes" id="UP001054884">
    <property type="component" value="Unassembled WGS sequence"/>
</dbReference>
<dbReference type="EMBL" id="BNHY01000105">
    <property type="protein sequence ID" value="GHN34851.1"/>
    <property type="molecule type" value="Genomic_DNA"/>
</dbReference>
<comment type="caution">
    <text evidence="1">The sequence shown here is derived from an EMBL/GenBank/DDBJ whole genome shotgun (WGS) entry which is preliminary data.</text>
</comment>
<name>A0ABD0AI91_9LACO</name>